<comment type="caution">
    <text evidence="1">The sequence shown here is derived from an EMBL/GenBank/DDBJ whole genome shotgun (WGS) entry which is preliminary data.</text>
</comment>
<dbReference type="AlphaFoldDB" id="A0A8J3C1Z2"/>
<reference evidence="1" key="2">
    <citation type="submission" date="2020-09" db="EMBL/GenBank/DDBJ databases">
        <authorList>
            <person name="Sun Q."/>
            <person name="Zhou Y."/>
        </authorList>
    </citation>
    <scope>NUCLEOTIDE SEQUENCE</scope>
    <source>
        <strain evidence="1">CGMCC 4.7299</strain>
    </source>
</reference>
<protein>
    <submittedName>
        <fullName evidence="1">Uncharacterized protein</fullName>
    </submittedName>
</protein>
<evidence type="ECO:0000313" key="1">
    <source>
        <dbReference type="EMBL" id="GGL07093.1"/>
    </source>
</evidence>
<reference evidence="1" key="1">
    <citation type="journal article" date="2014" name="Int. J. Syst. Evol. Microbiol.">
        <title>Complete genome sequence of Corynebacterium casei LMG S-19264T (=DSM 44701T), isolated from a smear-ripened cheese.</title>
        <authorList>
            <consortium name="US DOE Joint Genome Institute (JGI-PGF)"/>
            <person name="Walter F."/>
            <person name="Albersmeier A."/>
            <person name="Kalinowski J."/>
            <person name="Ruckert C."/>
        </authorList>
    </citation>
    <scope>NUCLEOTIDE SEQUENCE</scope>
    <source>
        <strain evidence="1">CGMCC 4.7299</strain>
    </source>
</reference>
<name>A0A8J3C1Z2_9ACTN</name>
<organism evidence="1 2">
    <name type="scientific">Mangrovihabitans endophyticus</name>
    <dbReference type="NCBI Taxonomy" id="1751298"/>
    <lineage>
        <taxon>Bacteria</taxon>
        <taxon>Bacillati</taxon>
        <taxon>Actinomycetota</taxon>
        <taxon>Actinomycetes</taxon>
        <taxon>Micromonosporales</taxon>
        <taxon>Micromonosporaceae</taxon>
        <taxon>Mangrovihabitans</taxon>
    </lineage>
</organism>
<gene>
    <name evidence="1" type="ORF">GCM10012284_46640</name>
</gene>
<dbReference type="EMBL" id="BMMX01000026">
    <property type="protein sequence ID" value="GGL07093.1"/>
    <property type="molecule type" value="Genomic_DNA"/>
</dbReference>
<sequence>MAAEHLLRVPPQQAIDDIRRWGVTVRTVEPGPVNGDHPCLPSSVRCGDFRLITYNPIHHDPDRTFCATHPHVP</sequence>
<dbReference type="Proteomes" id="UP000656042">
    <property type="component" value="Unassembled WGS sequence"/>
</dbReference>
<proteinExistence type="predicted"/>
<keyword evidence="2" id="KW-1185">Reference proteome</keyword>
<accession>A0A8J3C1Z2</accession>
<evidence type="ECO:0000313" key="2">
    <source>
        <dbReference type="Proteomes" id="UP000656042"/>
    </source>
</evidence>